<protein>
    <recommendedName>
        <fullName evidence="2">Voltage-dependent calcium channel alpha-2/delta subunit conserved region domain-containing protein</fullName>
    </recommendedName>
</protein>
<comment type="caution">
    <text evidence="3">The sequence shown here is derived from an EMBL/GenBank/DDBJ whole genome shotgun (WGS) entry which is preliminary data.</text>
</comment>
<evidence type="ECO:0000259" key="2">
    <source>
        <dbReference type="Pfam" id="PF08473"/>
    </source>
</evidence>
<feature type="compositionally biased region" description="Polar residues" evidence="1">
    <location>
        <begin position="677"/>
        <end position="691"/>
    </location>
</feature>
<evidence type="ECO:0000256" key="1">
    <source>
        <dbReference type="SAM" id="MobiDB-lite"/>
    </source>
</evidence>
<dbReference type="PANTHER" id="PTHR10166">
    <property type="entry name" value="VOLTAGE-DEPENDENT CALCIUM CHANNEL SUBUNIT ALPHA-2/DELTA-RELATED"/>
    <property type="match status" value="1"/>
</dbReference>
<evidence type="ECO:0000313" key="3">
    <source>
        <dbReference type="EMBL" id="THD26501.1"/>
    </source>
</evidence>
<dbReference type="AlphaFoldDB" id="A0A4E0RJ42"/>
<feature type="compositionally biased region" description="Basic and acidic residues" evidence="1">
    <location>
        <begin position="482"/>
        <end position="493"/>
    </location>
</feature>
<feature type="domain" description="Voltage-dependent calcium channel alpha-2/delta subunit conserved region" evidence="2">
    <location>
        <begin position="106"/>
        <end position="341"/>
    </location>
</feature>
<dbReference type="InterPro" id="IPR013680">
    <property type="entry name" value="VDCC_a2/dsu"/>
</dbReference>
<feature type="compositionally biased region" description="Low complexity" evidence="1">
    <location>
        <begin position="692"/>
        <end position="707"/>
    </location>
</feature>
<dbReference type="PANTHER" id="PTHR10166:SF37">
    <property type="entry name" value="STOLID, ISOFORM H"/>
    <property type="match status" value="1"/>
</dbReference>
<evidence type="ECO:0000313" key="4">
    <source>
        <dbReference type="Proteomes" id="UP000230066"/>
    </source>
</evidence>
<sequence length="796" mass="89450">MKYFSAPIAQTPFTLGLAVHWDPQIDMGFPIPAYAISERTRPENLNSQSMGVFAPVYTTESDNCSKLHNESVSGATLSPYHFCQFDEHVASLYLANPICALREVLLNRTLQKELECDSEYLDRVYLEAKETHDIFRHWNLKGSSPLIKKWGIQQAFAYHHTGLIRYHNYSLPVYPNFITDHMHGVEDPLYLETVLTAHYFSTDKLAVFHTPPNDLFRHYTGQQLLVPIPMTMPVYKAPQNDVVMAVVGLQFTHSQLKAIFDRLTNTCVTGTCQPCGSPNVHCYLINQAALVLVSSKGEKEVGQSLKEISCALVEAMVNQSVLTQYHLYDFQGICIEVKRDVISLATRLLAPFSQLYRLFVGLFYEMILFFLGVFEPIGQSWSTLGQGWDLYPESEAYHANRNNNPYGPYPPDSRAPDNNRFGQYGNNYVDRFNTFSSPYQVNNPQIEKRPPPSEVRPIPAGTLERAEFGLLTPTLPPLPGEPTDRIDRSRTEETDASLRIGSSAVTDSTAINTSLSTTTMEPELREEPIDEFFGKLDQDPFEAQRQAIMAIETCYTDQKVEIQRNRDAELYSNTSEEYESNETSAQTGKQGSVGRDTRYVPGSLLSCVHKAVQQRCHSGAGTSSFTGRYACEAVCEVVRERMAQLVHKLDDCKQPLSSCTERFVAFHVTPTWPPLPTQITSQSPPIGSFQTAPGAPSSASARSSASIRGKKRDQSVQPYLAQGDYCHECGTRRWYLRPISGTNLFFLVDITLPGGSSGGCECRCMKRFRYGAQISNILFDVPRVNQNDSFCYCDRE</sequence>
<dbReference type="EMBL" id="JXXN02000721">
    <property type="protein sequence ID" value="THD26501.1"/>
    <property type="molecule type" value="Genomic_DNA"/>
</dbReference>
<accession>A0A4E0RJ42</accession>
<name>A0A4E0RJ42_FASHE</name>
<dbReference type="Proteomes" id="UP000230066">
    <property type="component" value="Unassembled WGS sequence"/>
</dbReference>
<proteinExistence type="predicted"/>
<feature type="region of interest" description="Disordered" evidence="1">
    <location>
        <begin position="572"/>
        <end position="594"/>
    </location>
</feature>
<feature type="region of interest" description="Disordered" evidence="1">
    <location>
        <begin position="471"/>
        <end position="497"/>
    </location>
</feature>
<gene>
    <name evidence="3" type="ORF">D915_002671</name>
</gene>
<dbReference type="InterPro" id="IPR051173">
    <property type="entry name" value="Ca_channel_alpha-2/delta"/>
</dbReference>
<keyword evidence="4" id="KW-1185">Reference proteome</keyword>
<organism evidence="3 4">
    <name type="scientific">Fasciola hepatica</name>
    <name type="common">Liver fluke</name>
    <dbReference type="NCBI Taxonomy" id="6192"/>
    <lineage>
        <taxon>Eukaryota</taxon>
        <taxon>Metazoa</taxon>
        <taxon>Spiralia</taxon>
        <taxon>Lophotrochozoa</taxon>
        <taxon>Platyhelminthes</taxon>
        <taxon>Trematoda</taxon>
        <taxon>Digenea</taxon>
        <taxon>Plagiorchiida</taxon>
        <taxon>Echinostomata</taxon>
        <taxon>Echinostomatoidea</taxon>
        <taxon>Fasciolidae</taxon>
        <taxon>Fasciola</taxon>
    </lineage>
</organism>
<reference evidence="3" key="1">
    <citation type="submission" date="2019-03" db="EMBL/GenBank/DDBJ databases">
        <title>Improved annotation for the trematode Fasciola hepatica.</title>
        <authorList>
            <person name="Choi Y.-J."/>
            <person name="Martin J."/>
            <person name="Mitreva M."/>
        </authorList>
    </citation>
    <scope>NUCLEOTIDE SEQUENCE [LARGE SCALE GENOMIC DNA]</scope>
</reference>
<dbReference type="Pfam" id="PF08473">
    <property type="entry name" value="VGCC_alpha2"/>
    <property type="match status" value="1"/>
</dbReference>
<feature type="region of interest" description="Disordered" evidence="1">
    <location>
        <begin position="676"/>
        <end position="715"/>
    </location>
</feature>